<keyword evidence="2" id="KW-1185">Reference proteome</keyword>
<dbReference type="Proteomes" id="UP000829685">
    <property type="component" value="Unassembled WGS sequence"/>
</dbReference>
<accession>A0A9P9W936</accession>
<dbReference type="AlphaFoldDB" id="A0A9P9W936"/>
<protein>
    <submittedName>
        <fullName evidence="1">Uncharacterized protein</fullName>
    </submittedName>
</protein>
<name>A0A9P9W936_9PEZI</name>
<proteinExistence type="predicted"/>
<sequence>MTEGKKIFAFDGDWCASTALITQCQILVEARTREGFPLQEQLREAERLRRGYSHGTIAWYWANCLVLTIKGTSPAFFWSLAKNIIAGWHGTPYSLDSSGGQE</sequence>
<dbReference type="EMBL" id="JAFIMR010000070">
    <property type="protein sequence ID" value="KAI1850473.1"/>
    <property type="molecule type" value="Genomic_DNA"/>
</dbReference>
<gene>
    <name evidence="1" type="ORF">JX265_013435</name>
</gene>
<evidence type="ECO:0000313" key="2">
    <source>
        <dbReference type="Proteomes" id="UP000829685"/>
    </source>
</evidence>
<evidence type="ECO:0000313" key="1">
    <source>
        <dbReference type="EMBL" id="KAI1850473.1"/>
    </source>
</evidence>
<organism evidence="1 2">
    <name type="scientific">Neoarthrinium moseri</name>
    <dbReference type="NCBI Taxonomy" id="1658444"/>
    <lineage>
        <taxon>Eukaryota</taxon>
        <taxon>Fungi</taxon>
        <taxon>Dikarya</taxon>
        <taxon>Ascomycota</taxon>
        <taxon>Pezizomycotina</taxon>
        <taxon>Sordariomycetes</taxon>
        <taxon>Xylariomycetidae</taxon>
        <taxon>Amphisphaeriales</taxon>
        <taxon>Apiosporaceae</taxon>
        <taxon>Neoarthrinium</taxon>
    </lineage>
</organism>
<reference evidence="1" key="1">
    <citation type="submission" date="2021-03" db="EMBL/GenBank/DDBJ databases">
        <title>Revisited historic fungal species revealed as producer of novel bioactive compounds through whole genome sequencing and comparative genomics.</title>
        <authorList>
            <person name="Vignolle G.A."/>
            <person name="Hochenegger N."/>
            <person name="Mach R.L."/>
            <person name="Mach-Aigner A.R."/>
            <person name="Javad Rahimi M."/>
            <person name="Salim K.A."/>
            <person name="Chan C.M."/>
            <person name="Lim L.B.L."/>
            <person name="Cai F."/>
            <person name="Druzhinina I.S."/>
            <person name="U'Ren J.M."/>
            <person name="Derntl C."/>
        </authorList>
    </citation>
    <scope>NUCLEOTIDE SEQUENCE</scope>
    <source>
        <strain evidence="1">TUCIM 5799</strain>
    </source>
</reference>
<comment type="caution">
    <text evidence="1">The sequence shown here is derived from an EMBL/GenBank/DDBJ whole genome shotgun (WGS) entry which is preliminary data.</text>
</comment>